<organism evidence="4 5">
    <name type="scientific">Alkaliphilus peptidifermentans DSM 18978</name>
    <dbReference type="NCBI Taxonomy" id="1120976"/>
    <lineage>
        <taxon>Bacteria</taxon>
        <taxon>Bacillati</taxon>
        <taxon>Bacillota</taxon>
        <taxon>Clostridia</taxon>
        <taxon>Peptostreptococcales</taxon>
        <taxon>Natronincolaceae</taxon>
        <taxon>Alkaliphilus</taxon>
    </lineage>
</organism>
<accession>A0A1G5I366</accession>
<dbReference type="PANTHER" id="PTHR30548:SF2">
    <property type="entry name" value="2-HYDROXYACYL-COA DEHYDRATASE,D-COMPONENT"/>
    <property type="match status" value="1"/>
</dbReference>
<reference evidence="4 5" key="1">
    <citation type="submission" date="2016-10" db="EMBL/GenBank/DDBJ databases">
        <authorList>
            <person name="de Groot N.N."/>
        </authorList>
    </citation>
    <scope>NUCLEOTIDE SEQUENCE [LARGE SCALE GENOMIC DNA]</scope>
    <source>
        <strain evidence="4 5">DSM 18978</strain>
    </source>
</reference>
<evidence type="ECO:0000256" key="1">
    <source>
        <dbReference type="ARBA" id="ARBA00001966"/>
    </source>
</evidence>
<dbReference type="GO" id="GO:0016836">
    <property type="term" value="F:hydro-lyase activity"/>
    <property type="evidence" value="ECO:0007669"/>
    <property type="project" value="UniProtKB-ARBA"/>
</dbReference>
<evidence type="ECO:0000313" key="4">
    <source>
        <dbReference type="EMBL" id="SCY70516.1"/>
    </source>
</evidence>
<dbReference type="AlphaFoldDB" id="A0A1G5I366"/>
<keyword evidence="5" id="KW-1185">Reference proteome</keyword>
<dbReference type="Gene3D" id="3.40.50.11900">
    <property type="match status" value="1"/>
</dbReference>
<dbReference type="EMBL" id="FMUS01000013">
    <property type="protein sequence ID" value="SCY70516.1"/>
    <property type="molecule type" value="Genomic_DNA"/>
</dbReference>
<keyword evidence="3" id="KW-0479">Metal-binding</keyword>
<gene>
    <name evidence="4" type="ORF">SAMN03080606_02235</name>
</gene>
<dbReference type="InterPro" id="IPR010327">
    <property type="entry name" value="FldB/FldC_alpha/beta"/>
</dbReference>
<evidence type="ECO:0000256" key="3">
    <source>
        <dbReference type="ARBA" id="ARBA00023014"/>
    </source>
</evidence>
<dbReference type="GO" id="GO:0051536">
    <property type="term" value="F:iron-sulfur cluster binding"/>
    <property type="evidence" value="ECO:0007669"/>
    <property type="project" value="UniProtKB-KW"/>
</dbReference>
<dbReference type="PANTHER" id="PTHR30548">
    <property type="entry name" value="2-HYDROXYGLUTARYL-COA DEHYDRATASE, D-COMPONENT-RELATED"/>
    <property type="match status" value="1"/>
</dbReference>
<comment type="similarity">
    <text evidence="2">Belongs to the FldB/FldC dehydratase alpha/beta subunit family.</text>
</comment>
<protein>
    <submittedName>
        <fullName evidence="4">2-hydroxyglutaryl-CoA dehydratase, D-component</fullName>
    </submittedName>
</protein>
<evidence type="ECO:0000313" key="5">
    <source>
        <dbReference type="Proteomes" id="UP000198636"/>
    </source>
</evidence>
<dbReference type="Proteomes" id="UP000198636">
    <property type="component" value="Unassembled WGS sequence"/>
</dbReference>
<sequence length="395" mass="45705">MKQMKALVHRMDLSARLHKGLGSTYLSQYLEMQKKSLEKILAGGSYIASTFYMPSELFKLLDIEVIYIERLTGFTAANQLLTNIQFYRSLNNLPECGCSYQIAFDSLLSNKHIPWPSEIIALNYACDDGWIYGSYASAKYSVPFHFVEVNRDTQALAVDLKDLYNKLRSKYIEKNSIEKIVEISNSTMAVKEEIDALRLENPGIINSMDAFRIFTLYNDLGDLQTFDILNDLKNKIHEGLQSYQKPSGAKILWLGVIPLYHNRIITDLEERYVCRVVYEDLFDFTNRYLSVDGFFNDLASRIESSVFFSLQNRLDAIQRYNKTIEIDGIIHFSQRNCKFLPSMVPILRREMEKANIPFVEVSGDVIESQYFNIEGFWNVMDVFFEGIYGGRKLVY</sequence>
<dbReference type="Pfam" id="PF06050">
    <property type="entry name" value="HGD-D"/>
    <property type="match status" value="1"/>
</dbReference>
<name>A0A1G5I366_9FIRM</name>
<keyword evidence="3" id="KW-0411">Iron-sulfur</keyword>
<proteinExistence type="inferred from homology"/>
<comment type="cofactor">
    <cofactor evidence="1">
        <name>[4Fe-4S] cluster</name>
        <dbReference type="ChEBI" id="CHEBI:49883"/>
    </cofactor>
</comment>
<evidence type="ECO:0000256" key="2">
    <source>
        <dbReference type="ARBA" id="ARBA00005806"/>
    </source>
</evidence>
<dbReference type="STRING" id="1120976.SAMN03080606_02235"/>
<keyword evidence="3" id="KW-0408">Iron</keyword>